<reference evidence="2" key="1">
    <citation type="submission" date="2021-03" db="EMBL/GenBank/DDBJ databases">
        <title>novel species isolated from a fishpond in China.</title>
        <authorList>
            <person name="Lu H."/>
            <person name="Cai Z."/>
        </authorList>
    </citation>
    <scope>NUCLEOTIDE SEQUENCE</scope>
    <source>
        <strain evidence="2">JCM 30855</strain>
    </source>
</reference>
<protein>
    <recommendedName>
        <fullName evidence="4">Cytochrome c domain-containing protein</fullName>
    </recommendedName>
</protein>
<gene>
    <name evidence="2" type="ORF">J0A66_09360</name>
</gene>
<evidence type="ECO:0000313" key="2">
    <source>
        <dbReference type="EMBL" id="MBN7825427.1"/>
    </source>
</evidence>
<dbReference type="RefSeq" id="WP_206573535.1">
    <property type="nucleotide sequence ID" value="NZ_JAFKCV010000004.1"/>
</dbReference>
<comment type="caution">
    <text evidence="2">The sequence shown here is derived from an EMBL/GenBank/DDBJ whole genome shotgun (WGS) entry which is preliminary data.</text>
</comment>
<dbReference type="AlphaFoldDB" id="A0A939DML3"/>
<organism evidence="2 3">
    <name type="scientific">Bowmanella dokdonensis</name>
    <dbReference type="NCBI Taxonomy" id="751969"/>
    <lineage>
        <taxon>Bacteria</taxon>
        <taxon>Pseudomonadati</taxon>
        <taxon>Pseudomonadota</taxon>
        <taxon>Gammaproteobacteria</taxon>
        <taxon>Alteromonadales</taxon>
        <taxon>Alteromonadaceae</taxon>
        <taxon>Bowmanella</taxon>
    </lineage>
</organism>
<keyword evidence="3" id="KW-1185">Reference proteome</keyword>
<accession>A0A939DML3</accession>
<evidence type="ECO:0000313" key="3">
    <source>
        <dbReference type="Proteomes" id="UP000664654"/>
    </source>
</evidence>
<dbReference type="EMBL" id="JAFKCV010000004">
    <property type="protein sequence ID" value="MBN7825427.1"/>
    <property type="molecule type" value="Genomic_DNA"/>
</dbReference>
<proteinExistence type="predicted"/>
<evidence type="ECO:0008006" key="4">
    <source>
        <dbReference type="Google" id="ProtNLM"/>
    </source>
</evidence>
<evidence type="ECO:0000256" key="1">
    <source>
        <dbReference type="SAM" id="MobiDB-lite"/>
    </source>
</evidence>
<name>A0A939DML3_9ALTE</name>
<dbReference type="Proteomes" id="UP000664654">
    <property type="component" value="Unassembled WGS sequence"/>
</dbReference>
<feature type="region of interest" description="Disordered" evidence="1">
    <location>
        <begin position="20"/>
        <end position="41"/>
    </location>
</feature>
<sequence length="263" mass="28029">MKRLILLLLLAGCRAGDGTGLDESGQPVADNPPPPDSPQPTLAQLQQQVLTPVCATCHSGANAPLGLRMDSLEQSAANLIGVDSVTDPSLRRVEPGDALASVLYLKLSGDPAVGSRMPLGQAPLSDTALESFRLWIEQGAIVETQASRFFVTTAQTNLVADELRLELTFNTTLDPGSVKEGQVLVWAESGSASRLVNVSHVHLHFPQQNRLRIGIDSQDLGADRLSIQLNHPSVANLVSQQGILLDGDGDHFEGGAFSHVYQF</sequence>